<reference evidence="1" key="2">
    <citation type="submission" date="2022-06" db="UniProtKB">
        <authorList>
            <consortium name="EnsemblMetazoa"/>
        </authorList>
    </citation>
    <scope>IDENTIFICATION</scope>
    <source>
        <strain evidence="1">PS312</strain>
    </source>
</reference>
<accession>A0A2A6CA67</accession>
<dbReference type="AlphaFoldDB" id="A0A2A6CA67"/>
<dbReference type="SUPFAM" id="SSF48452">
    <property type="entry name" value="TPR-like"/>
    <property type="match status" value="1"/>
</dbReference>
<dbReference type="InterPro" id="IPR028796">
    <property type="entry name" value="BBS8"/>
</dbReference>
<sequence>MLKDAEQQFNSSIKTFKHPETYAYLAKVHARLDQPGQTIKDYQDGLERFPDDITLMIGLARTYERLNQMDESVATYKQVAKTKANDIESIACIATDYFYDDQPEVALKRAHQEMEKEIAADVWYNTGQIALNIGDVKMATRCFRLALTCDADHAESLTNLGVIMMKQDKWEQARSLFYSAVAKAPHQFEPHFNLALLCEQNGIYSEARHFIIKALELFPDHSPSQKLFEKIEILYKLSVCSVLPSVKCPWGVVTMNKIQCEKGFRHITCGVSLKRAQNREWIIDNEARLSNVRKSKPDDRICWKRTDERLQVFCPDNKECESLTISDVVKICDAENATKTLPSGSSSACVNTKTTASCNGVITSITKDECDKGFHYLYCGWTAVKEQGEWKYTGKAKHFLYGGIPEPCRIVNDTSIVTMCSAENCKDEKWRENMLKLCTAKISPIEPSTTKAPTVDNGPFKQDWFHSEEDLLQNMIEIEEKSVELSHYTPLKEAEKTEDEEVTEETLSSRLSRHGRKTDPIVELLNRDLARNDLTLQGIADNLMTLTHMVQNISESVNKLETAKVENELPLKRPKVFTGPNWKALKNCGLIVAALITFGILIWLIRFCKKTARKRTPLPDLTPIENGERTYVSSLQVITESSRHSLLRDDSIRRSTLREEKEGGQRKSFFLDDNNMQSIIAQARDMQLKEDHESEM</sequence>
<dbReference type="PANTHER" id="PTHR44177:SF1">
    <property type="entry name" value="TETRATRICOPEPTIDE REPEAT PROTEIN 8"/>
    <property type="match status" value="1"/>
</dbReference>
<dbReference type="Pfam" id="PF13432">
    <property type="entry name" value="TPR_16"/>
    <property type="match status" value="1"/>
</dbReference>
<dbReference type="GO" id="GO:0034464">
    <property type="term" value="C:BBSome"/>
    <property type="evidence" value="ECO:0007669"/>
    <property type="project" value="InterPro"/>
</dbReference>
<dbReference type="Gene3D" id="1.25.40.10">
    <property type="entry name" value="Tetratricopeptide repeat domain"/>
    <property type="match status" value="1"/>
</dbReference>
<dbReference type="GO" id="GO:1905515">
    <property type="term" value="P:non-motile cilium assembly"/>
    <property type="evidence" value="ECO:0007669"/>
    <property type="project" value="InterPro"/>
</dbReference>
<dbReference type="Pfam" id="PF13181">
    <property type="entry name" value="TPR_8"/>
    <property type="match status" value="1"/>
</dbReference>
<dbReference type="EnsemblMetazoa" id="PPA28795.1">
    <property type="protein sequence ID" value="PPA28795.1"/>
    <property type="gene ID" value="WBGene00118349"/>
</dbReference>
<dbReference type="InterPro" id="IPR011990">
    <property type="entry name" value="TPR-like_helical_dom_sf"/>
</dbReference>
<dbReference type="PANTHER" id="PTHR44177">
    <property type="entry name" value="TETRATRICOPEPTIDE REPEAT PROTEIN 8"/>
    <property type="match status" value="1"/>
</dbReference>
<reference evidence="2" key="1">
    <citation type="journal article" date="2008" name="Nat. Genet.">
        <title>The Pristionchus pacificus genome provides a unique perspective on nematode lifestyle and parasitism.</title>
        <authorList>
            <person name="Dieterich C."/>
            <person name="Clifton S.W."/>
            <person name="Schuster L.N."/>
            <person name="Chinwalla A."/>
            <person name="Delehaunty K."/>
            <person name="Dinkelacker I."/>
            <person name="Fulton L."/>
            <person name="Fulton R."/>
            <person name="Godfrey J."/>
            <person name="Minx P."/>
            <person name="Mitreva M."/>
            <person name="Roeseler W."/>
            <person name="Tian H."/>
            <person name="Witte H."/>
            <person name="Yang S.P."/>
            <person name="Wilson R.K."/>
            <person name="Sommer R.J."/>
        </authorList>
    </citation>
    <scope>NUCLEOTIDE SEQUENCE [LARGE SCALE GENOMIC DNA]</scope>
    <source>
        <strain evidence="2">PS312</strain>
    </source>
</reference>
<organism evidence="1 2">
    <name type="scientific">Pristionchus pacificus</name>
    <name type="common">Parasitic nematode worm</name>
    <dbReference type="NCBI Taxonomy" id="54126"/>
    <lineage>
        <taxon>Eukaryota</taxon>
        <taxon>Metazoa</taxon>
        <taxon>Ecdysozoa</taxon>
        <taxon>Nematoda</taxon>
        <taxon>Chromadorea</taxon>
        <taxon>Rhabditida</taxon>
        <taxon>Rhabditina</taxon>
        <taxon>Diplogasteromorpha</taxon>
        <taxon>Diplogasteroidea</taxon>
        <taxon>Neodiplogasteridae</taxon>
        <taxon>Pristionchus</taxon>
    </lineage>
</organism>
<dbReference type="SMART" id="SM00028">
    <property type="entry name" value="TPR"/>
    <property type="match status" value="5"/>
</dbReference>
<dbReference type="FunFam" id="1.25.40.10:FF:002786">
    <property type="entry name" value="Uncharacterized protein"/>
    <property type="match status" value="1"/>
</dbReference>
<keyword evidence="2" id="KW-1185">Reference proteome</keyword>
<proteinExistence type="predicted"/>
<evidence type="ECO:0000313" key="2">
    <source>
        <dbReference type="Proteomes" id="UP000005239"/>
    </source>
</evidence>
<dbReference type="Pfam" id="PF13176">
    <property type="entry name" value="TPR_7"/>
    <property type="match status" value="1"/>
</dbReference>
<evidence type="ECO:0000313" key="1">
    <source>
        <dbReference type="EnsemblMetazoa" id="PPA28795.1"/>
    </source>
</evidence>
<accession>A0A8R1UK12</accession>
<name>A0A2A6CA67_PRIPA</name>
<gene>
    <name evidence="1" type="primary">WBGene00118349</name>
</gene>
<dbReference type="Proteomes" id="UP000005239">
    <property type="component" value="Unassembled WGS sequence"/>
</dbReference>
<dbReference type="PROSITE" id="PS50005">
    <property type="entry name" value="TPR"/>
    <property type="match status" value="2"/>
</dbReference>
<dbReference type="InterPro" id="IPR019734">
    <property type="entry name" value="TPR_rpt"/>
</dbReference>
<protein>
    <submittedName>
        <fullName evidence="1">Bbs-8</fullName>
    </submittedName>
</protein>